<name>A0A8B6GS50_MYTGA</name>
<proteinExistence type="predicted"/>
<evidence type="ECO:0000313" key="2">
    <source>
        <dbReference type="EMBL" id="VDI68313.1"/>
    </source>
</evidence>
<dbReference type="Proteomes" id="UP000596742">
    <property type="component" value="Unassembled WGS sequence"/>
</dbReference>
<dbReference type="EMBL" id="UYJE01008891">
    <property type="protein sequence ID" value="VDI68313.1"/>
    <property type="molecule type" value="Genomic_DNA"/>
</dbReference>
<accession>A0A8B6GS50</accession>
<evidence type="ECO:0000313" key="3">
    <source>
        <dbReference type="Proteomes" id="UP000596742"/>
    </source>
</evidence>
<evidence type="ECO:0000256" key="1">
    <source>
        <dbReference type="SAM" id="MobiDB-lite"/>
    </source>
</evidence>
<dbReference type="AlphaFoldDB" id="A0A8B6GS50"/>
<protein>
    <submittedName>
        <fullName evidence="2">Uncharacterized protein</fullName>
    </submittedName>
</protein>
<feature type="region of interest" description="Disordered" evidence="1">
    <location>
        <begin position="1"/>
        <end position="23"/>
    </location>
</feature>
<sequence length="70" mass="7670">MSEDMENGGRSDSAGILAMKPNPGLKFEKKLSETERSTRDVKFVLTPTKKRLLSRSISASSSTDSFDSSK</sequence>
<organism evidence="2 3">
    <name type="scientific">Mytilus galloprovincialis</name>
    <name type="common">Mediterranean mussel</name>
    <dbReference type="NCBI Taxonomy" id="29158"/>
    <lineage>
        <taxon>Eukaryota</taxon>
        <taxon>Metazoa</taxon>
        <taxon>Spiralia</taxon>
        <taxon>Lophotrochozoa</taxon>
        <taxon>Mollusca</taxon>
        <taxon>Bivalvia</taxon>
        <taxon>Autobranchia</taxon>
        <taxon>Pteriomorphia</taxon>
        <taxon>Mytilida</taxon>
        <taxon>Mytiloidea</taxon>
        <taxon>Mytilidae</taxon>
        <taxon>Mytilinae</taxon>
        <taxon>Mytilus</taxon>
    </lineage>
</organism>
<reference evidence="2" key="1">
    <citation type="submission" date="2018-11" db="EMBL/GenBank/DDBJ databases">
        <authorList>
            <person name="Alioto T."/>
            <person name="Alioto T."/>
        </authorList>
    </citation>
    <scope>NUCLEOTIDE SEQUENCE</scope>
</reference>
<keyword evidence="3" id="KW-1185">Reference proteome</keyword>
<comment type="caution">
    <text evidence="2">The sequence shown here is derived from an EMBL/GenBank/DDBJ whole genome shotgun (WGS) entry which is preliminary data.</text>
</comment>
<gene>
    <name evidence="2" type="ORF">MGAL_10B086762</name>
</gene>